<sequence length="70" mass="7999">MIGVPSASRRNAERISPALPNGQPFTQRVRGVRDEKTIDAKMFFHDKRHYPQMGACQSARTPRFTQDSRP</sequence>
<comment type="caution">
    <text evidence="2">The sequence shown here is derived from an EMBL/GenBank/DDBJ whole genome shotgun (WGS) entry which is preliminary data.</text>
</comment>
<dbReference type="Proteomes" id="UP001271780">
    <property type="component" value="Unassembled WGS sequence"/>
</dbReference>
<keyword evidence="3" id="KW-1185">Reference proteome</keyword>
<feature type="compositionally biased region" description="Polar residues" evidence="1">
    <location>
        <begin position="58"/>
        <end position="70"/>
    </location>
</feature>
<protein>
    <submittedName>
        <fullName evidence="2">Uncharacterized protein</fullName>
    </submittedName>
</protein>
<dbReference type="EMBL" id="JAVIIZ010000005">
    <property type="protein sequence ID" value="MDX8472777.1"/>
    <property type="molecule type" value="Genomic_DNA"/>
</dbReference>
<name>A0ABU4XGL8_9HYPH</name>
<evidence type="ECO:0000313" key="3">
    <source>
        <dbReference type="Proteomes" id="UP001271780"/>
    </source>
</evidence>
<evidence type="ECO:0000313" key="2">
    <source>
        <dbReference type="EMBL" id="MDX8472777.1"/>
    </source>
</evidence>
<gene>
    <name evidence="2" type="ORF">RFM27_11905</name>
</gene>
<organism evidence="2 3">
    <name type="scientific">Mesorhizobium dulcispinae</name>
    <dbReference type="NCBI Taxonomy" id="3072316"/>
    <lineage>
        <taxon>Bacteria</taxon>
        <taxon>Pseudomonadati</taxon>
        <taxon>Pseudomonadota</taxon>
        <taxon>Alphaproteobacteria</taxon>
        <taxon>Hyphomicrobiales</taxon>
        <taxon>Phyllobacteriaceae</taxon>
        <taxon>Mesorhizobium</taxon>
    </lineage>
</organism>
<accession>A0ABU4XGL8</accession>
<feature type="region of interest" description="Disordered" evidence="1">
    <location>
        <begin position="43"/>
        <end position="70"/>
    </location>
</feature>
<proteinExistence type="predicted"/>
<reference evidence="2 3" key="1">
    <citation type="submission" date="2023-08" db="EMBL/GenBank/DDBJ databases">
        <title>Implementing the SeqCode for naming new Mesorhizobium species isolated from Vachellia karroo root nodules.</title>
        <authorList>
            <person name="Van Lill M."/>
        </authorList>
    </citation>
    <scope>NUCLEOTIDE SEQUENCE [LARGE SCALE GENOMIC DNA]</scope>
    <source>
        <strain evidence="2 3">VK23A</strain>
    </source>
</reference>
<evidence type="ECO:0000256" key="1">
    <source>
        <dbReference type="SAM" id="MobiDB-lite"/>
    </source>
</evidence>
<dbReference type="RefSeq" id="WP_320315473.1">
    <property type="nucleotide sequence ID" value="NZ_JAVIIX010000002.1"/>
</dbReference>
<feature type="region of interest" description="Disordered" evidence="1">
    <location>
        <begin position="1"/>
        <end position="28"/>
    </location>
</feature>